<gene>
    <name evidence="2" type="ORF">BSQ44_00615</name>
</gene>
<keyword evidence="1" id="KW-0732">Signal</keyword>
<dbReference type="AlphaFoldDB" id="A0A1L3SKX6"/>
<evidence type="ECO:0000313" key="2">
    <source>
        <dbReference type="EMBL" id="APH70046.1"/>
    </source>
</evidence>
<dbReference type="Pfam" id="PF11901">
    <property type="entry name" value="DM9"/>
    <property type="match status" value="1"/>
</dbReference>
<keyword evidence="3" id="KW-1185">Reference proteome</keyword>
<dbReference type="SMART" id="SM00696">
    <property type="entry name" value="DM9"/>
    <property type="match status" value="2"/>
</dbReference>
<dbReference type="STRING" id="1670800.BSQ44_00615"/>
<organism evidence="2 3">
    <name type="scientific">Aquibium oceanicum</name>
    <dbReference type="NCBI Taxonomy" id="1670800"/>
    <lineage>
        <taxon>Bacteria</taxon>
        <taxon>Pseudomonadati</taxon>
        <taxon>Pseudomonadota</taxon>
        <taxon>Alphaproteobacteria</taxon>
        <taxon>Hyphomicrobiales</taxon>
        <taxon>Phyllobacteriaceae</taxon>
        <taxon>Aquibium</taxon>
    </lineage>
</organism>
<evidence type="ECO:0000256" key="1">
    <source>
        <dbReference type="SAM" id="SignalP"/>
    </source>
</evidence>
<name>A0A1L3SKX6_9HYPH</name>
<feature type="chain" id="PRO_5013222037" evidence="1">
    <location>
        <begin position="28"/>
        <end position="329"/>
    </location>
</feature>
<feature type="signal peptide" evidence="1">
    <location>
        <begin position="1"/>
        <end position="27"/>
    </location>
</feature>
<dbReference type="KEGG" id="meso:BSQ44_00615"/>
<protein>
    <submittedName>
        <fullName evidence="2">Uncharacterized protein</fullName>
    </submittedName>
</protein>
<evidence type="ECO:0000313" key="3">
    <source>
        <dbReference type="Proteomes" id="UP000182840"/>
    </source>
</evidence>
<proteinExistence type="predicted"/>
<dbReference type="PANTHER" id="PTHR31649:SF1">
    <property type="entry name" value="FARNESOIC ACID O-METHYL TRANSFERASE DOMAIN-CONTAINING PROTEIN"/>
    <property type="match status" value="1"/>
</dbReference>
<accession>A0A1L3SKX6</accession>
<dbReference type="PANTHER" id="PTHR31649">
    <property type="entry name" value="AGAP009604-PA"/>
    <property type="match status" value="1"/>
</dbReference>
<sequence>MGHQMFFPRLFRLLGAAVLFSSLPLSAKAEATQYGTAGPWTLYRDTYDGKIEECYATMSANSGTGMLFSTQLNSTAIGYKSAHSNDDGTGNQVEIWFDNNRAESQFVEMGYSGEWRVYSSSNSEPDGLLDLFANASSVSFGLTLPSGSFEVSTFSLSGSNQMTKRTYACFQNAQAPAAPAPVPVAQASAPTGYGWINFQPGQQGPHLVAAGQTPDGWPVYVCGAYIQGGFHPGMVLPSSDVCSIGYGGAEQRVTQFQVLTGRGNWKLPWGGNVPDDAIEGGYEADGRKLYICRAAGTEFAGKYRPGFKGCNIGDGGSEVTYEAFEILTF</sequence>
<reference evidence="3" key="1">
    <citation type="submission" date="2016-11" db="EMBL/GenBank/DDBJ databases">
        <title>Mesorhizobium oceanicum sp. nov., isolated from deep seawater in South China Sea.</title>
        <authorList>
            <person name="Fu G.-Y."/>
        </authorList>
    </citation>
    <scope>NUCLEOTIDE SEQUENCE [LARGE SCALE GENOMIC DNA]</scope>
    <source>
        <strain evidence="3">B7</strain>
    </source>
</reference>
<dbReference type="InterPro" id="IPR006616">
    <property type="entry name" value="DM9_repeat"/>
</dbReference>
<dbReference type="Proteomes" id="UP000182840">
    <property type="component" value="Chromosome"/>
</dbReference>
<dbReference type="EMBL" id="CP018171">
    <property type="protein sequence ID" value="APH70046.1"/>
    <property type="molecule type" value="Genomic_DNA"/>
</dbReference>